<dbReference type="EMBL" id="CP002403">
    <property type="protein sequence ID" value="ADU21079.1"/>
    <property type="molecule type" value="Genomic_DNA"/>
</dbReference>
<protein>
    <submittedName>
        <fullName evidence="1">Uncharacterized protein</fullName>
    </submittedName>
</protein>
<dbReference type="AlphaFoldDB" id="E6UG52"/>
<dbReference type="KEGG" id="ral:Rumal_0527"/>
<gene>
    <name evidence="1" type="ordered locus">Rumal_0527</name>
</gene>
<organism evidence="1 2">
    <name type="scientific">Ruminococcus albus (strain ATCC 27210 / DSM 20455 / JCM 14654 / NCDO 2250 / 7)</name>
    <dbReference type="NCBI Taxonomy" id="697329"/>
    <lineage>
        <taxon>Bacteria</taxon>
        <taxon>Bacillati</taxon>
        <taxon>Bacillota</taxon>
        <taxon>Clostridia</taxon>
        <taxon>Eubacteriales</taxon>
        <taxon>Oscillospiraceae</taxon>
        <taxon>Ruminococcus</taxon>
    </lineage>
</organism>
<dbReference type="HOGENOM" id="CLU_2083134_0_0_9"/>
<evidence type="ECO:0000313" key="2">
    <source>
        <dbReference type="Proteomes" id="UP000006919"/>
    </source>
</evidence>
<accession>E6UG52</accession>
<evidence type="ECO:0000313" key="1">
    <source>
        <dbReference type="EMBL" id="ADU21079.1"/>
    </source>
</evidence>
<dbReference type="eggNOG" id="COG1305">
    <property type="taxonomic scope" value="Bacteria"/>
</dbReference>
<reference evidence="1 2" key="1">
    <citation type="journal article" date="2011" name="J. Bacteriol.">
        <title>Complete genome of the cellulolytic ruminal bacterium Ruminococcus albus 7.</title>
        <authorList>
            <person name="Suen G."/>
            <person name="Stevenson D.M."/>
            <person name="Bruce D.C."/>
            <person name="Chertkov O."/>
            <person name="Copeland A."/>
            <person name="Cheng J.F."/>
            <person name="Detter C."/>
            <person name="Detter J.C."/>
            <person name="Goodwin L.A."/>
            <person name="Han C.S."/>
            <person name="Hauser L.J."/>
            <person name="Ivanova N.N."/>
            <person name="Kyrpides N.C."/>
            <person name="Land M.L."/>
            <person name="Lapidus A."/>
            <person name="Lucas S."/>
            <person name="Ovchinnikova G."/>
            <person name="Pitluck S."/>
            <person name="Tapia R."/>
            <person name="Woyke T."/>
            <person name="Boyum J."/>
            <person name="Mead D."/>
            <person name="Weimer P.J."/>
        </authorList>
    </citation>
    <scope>NUCLEOTIDE SEQUENCE [LARGE SCALE GENOMIC DNA]</scope>
    <source>
        <strain evidence="2">ATCC 27210 / DSM 20455 / JCM 14654 / NCDO 2250 / 7</strain>
    </source>
</reference>
<sequence length="117" mass="13053">MCGVALEKSVADFSKQISDLKARTTEELSDTDDGSADFSEYRDTVISGYNDLEELLSNVTVENYETVMADISALINPEKPYVSLADDLPFNDVSDDNITYSTSQQCFNIIPFCERRS</sequence>
<proteinExistence type="predicted"/>
<dbReference type="Proteomes" id="UP000006919">
    <property type="component" value="Chromosome"/>
</dbReference>
<name>E6UG52_RUMA7</name>